<evidence type="ECO:0000313" key="3">
    <source>
        <dbReference type="Proteomes" id="UP000472971"/>
    </source>
</evidence>
<comment type="caution">
    <text evidence="2">The sequence shown here is derived from an EMBL/GenBank/DDBJ whole genome shotgun (WGS) entry which is preliminary data.</text>
</comment>
<dbReference type="EMBL" id="JAAIWN010000053">
    <property type="protein sequence ID" value="NEY82924.1"/>
    <property type="molecule type" value="Genomic_DNA"/>
</dbReference>
<sequence>MYQEDTITISELGKNNNKLNEIADITVYENIPYIEFHMKNYTFSFKVPKEVTKYLSEYK</sequence>
<dbReference type="AlphaFoldDB" id="A0A6B3W675"/>
<reference evidence="1 4" key="2">
    <citation type="submission" date="2020-07" db="EMBL/GenBank/DDBJ databases">
        <authorList>
            <person name="Feng H."/>
        </authorList>
    </citation>
    <scope>NUCLEOTIDE SEQUENCE [LARGE SCALE GENOMIC DNA]</scope>
    <source>
        <strain evidence="1">S-12</strain>
        <strain evidence="4">s-12</strain>
    </source>
</reference>
<protein>
    <submittedName>
        <fullName evidence="2">Uncharacterized protein</fullName>
    </submittedName>
</protein>
<gene>
    <name evidence="2" type="ORF">G4D64_15810</name>
    <name evidence="1" type="ORF">H1Z61_15850</name>
</gene>
<dbReference type="Proteomes" id="UP000570010">
    <property type="component" value="Unassembled WGS sequence"/>
</dbReference>
<dbReference type="RefSeq" id="WP_163243319.1">
    <property type="nucleotide sequence ID" value="NZ_CP082780.1"/>
</dbReference>
<reference evidence="2 3" key="1">
    <citation type="submission" date="2020-02" db="EMBL/GenBank/DDBJ databases">
        <title>Bacillus aquiflavi sp. nov., isolated from yellow water of strong flavor Chinese baijiu in Yibin region of China.</title>
        <authorList>
            <person name="Xie J."/>
        </authorList>
    </citation>
    <scope>NUCLEOTIDE SEQUENCE [LARGE SCALE GENOMIC DNA]</scope>
    <source>
        <strain evidence="2 3">3H-10</strain>
    </source>
</reference>
<keyword evidence="3" id="KW-1185">Reference proteome</keyword>
<accession>A0A6B3W675</accession>
<evidence type="ECO:0000313" key="4">
    <source>
        <dbReference type="Proteomes" id="UP000570010"/>
    </source>
</evidence>
<organism evidence="2 3">
    <name type="scientific">Bacillus aquiflavi</name>
    <dbReference type="NCBI Taxonomy" id="2672567"/>
    <lineage>
        <taxon>Bacteria</taxon>
        <taxon>Bacillati</taxon>
        <taxon>Bacillota</taxon>
        <taxon>Bacilli</taxon>
        <taxon>Bacillales</taxon>
        <taxon>Bacillaceae</taxon>
        <taxon>Bacillus</taxon>
    </lineage>
</organism>
<name>A0A6B3W675_9BACI</name>
<evidence type="ECO:0000313" key="2">
    <source>
        <dbReference type="EMBL" id="NEY82924.1"/>
    </source>
</evidence>
<proteinExistence type="predicted"/>
<dbReference type="EMBL" id="JACEIO010000051">
    <property type="protein sequence ID" value="MBA4538561.1"/>
    <property type="molecule type" value="Genomic_DNA"/>
</dbReference>
<evidence type="ECO:0000313" key="1">
    <source>
        <dbReference type="EMBL" id="MBA4538561.1"/>
    </source>
</evidence>
<dbReference type="Proteomes" id="UP000472971">
    <property type="component" value="Unassembled WGS sequence"/>
</dbReference>